<evidence type="ECO:0000313" key="12">
    <source>
        <dbReference type="Proteomes" id="UP000184035"/>
    </source>
</evidence>
<dbReference type="InterPro" id="IPR004692">
    <property type="entry name" value="SecG"/>
</dbReference>
<evidence type="ECO:0000256" key="7">
    <source>
        <dbReference type="ARBA" id="ARBA00022989"/>
    </source>
</evidence>
<feature type="transmembrane region" description="Helical" evidence="10">
    <location>
        <begin position="53"/>
        <end position="77"/>
    </location>
</feature>
<keyword evidence="9 10" id="KW-0472">Membrane</keyword>
<comment type="caution">
    <text evidence="10">Lacks conserved residue(s) required for the propagation of feature annotation.</text>
</comment>
<dbReference type="NCBIfam" id="TIGR00810">
    <property type="entry name" value="secG"/>
    <property type="match status" value="1"/>
</dbReference>
<gene>
    <name evidence="11" type="ORF">SAMN05443638_10194</name>
</gene>
<reference evidence="11 12" key="1">
    <citation type="submission" date="2016-11" db="EMBL/GenBank/DDBJ databases">
        <authorList>
            <person name="Jaros S."/>
            <person name="Januszkiewicz K."/>
            <person name="Wedrychowicz H."/>
        </authorList>
    </citation>
    <scope>NUCLEOTIDE SEQUENCE [LARGE SCALE GENOMIC DNA]</scope>
    <source>
        <strain evidence="11 12">DSM 2631</strain>
    </source>
</reference>
<evidence type="ECO:0000256" key="1">
    <source>
        <dbReference type="ARBA" id="ARBA00004651"/>
    </source>
</evidence>
<evidence type="ECO:0000256" key="4">
    <source>
        <dbReference type="ARBA" id="ARBA00022475"/>
    </source>
</evidence>
<evidence type="ECO:0000256" key="5">
    <source>
        <dbReference type="ARBA" id="ARBA00022692"/>
    </source>
</evidence>
<accession>A0A1M4SML3</accession>
<dbReference type="EMBL" id="FQVM01000001">
    <property type="protein sequence ID" value="SHE33435.1"/>
    <property type="molecule type" value="Genomic_DNA"/>
</dbReference>
<dbReference type="GO" id="GO:0015450">
    <property type="term" value="F:protein-transporting ATPase activity"/>
    <property type="evidence" value="ECO:0007669"/>
    <property type="project" value="UniProtKB-UniRule"/>
</dbReference>
<keyword evidence="6 10" id="KW-0653">Protein transport</keyword>
<evidence type="ECO:0000256" key="9">
    <source>
        <dbReference type="ARBA" id="ARBA00023136"/>
    </source>
</evidence>
<keyword evidence="3 10" id="KW-0813">Transport</keyword>
<evidence type="ECO:0000256" key="10">
    <source>
        <dbReference type="RuleBase" id="RU365087"/>
    </source>
</evidence>
<protein>
    <recommendedName>
        <fullName evidence="10">Protein-export membrane protein SecG</fullName>
    </recommendedName>
</protein>
<comment type="subcellular location">
    <subcellularLocation>
        <location evidence="1 10">Cell membrane</location>
        <topology evidence="1 10">Multi-pass membrane protein</topology>
    </subcellularLocation>
</comment>
<keyword evidence="5 10" id="KW-0812">Transmembrane</keyword>
<comment type="similarity">
    <text evidence="2 10">Belongs to the SecG family.</text>
</comment>
<dbReference type="Proteomes" id="UP000184035">
    <property type="component" value="Unassembled WGS sequence"/>
</dbReference>
<keyword evidence="12" id="KW-1185">Reference proteome</keyword>
<dbReference type="GO" id="GO:0043952">
    <property type="term" value="P:protein transport by the Sec complex"/>
    <property type="evidence" value="ECO:0007669"/>
    <property type="project" value="TreeGrafter"/>
</dbReference>
<dbReference type="GO" id="GO:0005886">
    <property type="term" value="C:plasma membrane"/>
    <property type="evidence" value="ECO:0007669"/>
    <property type="project" value="UniProtKB-SubCell"/>
</dbReference>
<dbReference type="Pfam" id="PF03840">
    <property type="entry name" value="SecG"/>
    <property type="match status" value="1"/>
</dbReference>
<dbReference type="STRING" id="1533.SAMN05443638_10194"/>
<dbReference type="PANTHER" id="PTHR34182">
    <property type="entry name" value="PROTEIN-EXPORT MEMBRANE PROTEIN SECG"/>
    <property type="match status" value="1"/>
</dbReference>
<keyword evidence="4 10" id="KW-1003">Cell membrane</keyword>
<evidence type="ECO:0000256" key="3">
    <source>
        <dbReference type="ARBA" id="ARBA00022448"/>
    </source>
</evidence>
<comment type="function">
    <text evidence="10">Involved in protein export. Participates in an early event of protein translocation.</text>
</comment>
<keyword evidence="8 10" id="KW-0811">Translocation</keyword>
<dbReference type="AlphaFoldDB" id="A0A1M4SML3"/>
<sequence>MKTALLILEAVLGIIIVIAILLQPSKADALSGLIQGGNSESFFSRNKGRTKEALLVKITVITSILFALNTILLNLVINK</sequence>
<organism evidence="11 12">
    <name type="scientific">Clostridium fallax</name>
    <dbReference type="NCBI Taxonomy" id="1533"/>
    <lineage>
        <taxon>Bacteria</taxon>
        <taxon>Bacillati</taxon>
        <taxon>Bacillota</taxon>
        <taxon>Clostridia</taxon>
        <taxon>Eubacteriales</taxon>
        <taxon>Clostridiaceae</taxon>
        <taxon>Clostridium</taxon>
    </lineage>
</organism>
<evidence type="ECO:0000313" key="11">
    <source>
        <dbReference type="EMBL" id="SHE33435.1"/>
    </source>
</evidence>
<proteinExistence type="inferred from homology"/>
<name>A0A1M4SML3_9CLOT</name>
<dbReference type="OrthoDB" id="1708246at2"/>
<dbReference type="GO" id="GO:0009306">
    <property type="term" value="P:protein secretion"/>
    <property type="evidence" value="ECO:0007669"/>
    <property type="project" value="UniProtKB-UniRule"/>
</dbReference>
<evidence type="ECO:0000256" key="8">
    <source>
        <dbReference type="ARBA" id="ARBA00023010"/>
    </source>
</evidence>
<keyword evidence="7 10" id="KW-1133">Transmembrane helix</keyword>
<evidence type="ECO:0000256" key="6">
    <source>
        <dbReference type="ARBA" id="ARBA00022927"/>
    </source>
</evidence>
<evidence type="ECO:0000256" key="2">
    <source>
        <dbReference type="ARBA" id="ARBA00008445"/>
    </source>
</evidence>
<dbReference type="PANTHER" id="PTHR34182:SF1">
    <property type="entry name" value="PROTEIN-EXPORT MEMBRANE PROTEIN SECG"/>
    <property type="match status" value="1"/>
</dbReference>
<dbReference type="RefSeq" id="WP_072892259.1">
    <property type="nucleotide sequence ID" value="NZ_FQVM01000001.1"/>
</dbReference>
<dbReference type="GO" id="GO:0065002">
    <property type="term" value="P:intracellular protein transmembrane transport"/>
    <property type="evidence" value="ECO:0007669"/>
    <property type="project" value="TreeGrafter"/>
</dbReference>